<dbReference type="GO" id="GO:0022857">
    <property type="term" value="F:transmembrane transporter activity"/>
    <property type="evidence" value="ECO:0007669"/>
    <property type="project" value="InterPro"/>
</dbReference>
<comment type="similarity">
    <text evidence="2">Belongs to the major facilitator superfamily.</text>
</comment>
<dbReference type="PANTHER" id="PTHR23511">
    <property type="entry name" value="SYNAPTIC VESICLE GLYCOPROTEIN 2"/>
    <property type="match status" value="1"/>
</dbReference>
<dbReference type="PANTHER" id="PTHR23511:SF4">
    <property type="entry name" value="MAJOR FACILITATOR SUPERFAMILY (MFS) PROFILE DOMAIN-CONTAINING PROTEIN"/>
    <property type="match status" value="1"/>
</dbReference>
<dbReference type="AlphaFoldDB" id="A0A0N0NKH4"/>
<evidence type="ECO:0000259" key="9">
    <source>
        <dbReference type="PROSITE" id="PS50850"/>
    </source>
</evidence>
<feature type="transmembrane region" description="Helical" evidence="8">
    <location>
        <begin position="106"/>
        <end position="125"/>
    </location>
</feature>
<feature type="transmembrane region" description="Helical" evidence="8">
    <location>
        <begin position="434"/>
        <end position="455"/>
    </location>
</feature>
<evidence type="ECO:0000256" key="5">
    <source>
        <dbReference type="ARBA" id="ARBA00022989"/>
    </source>
</evidence>
<feature type="transmembrane region" description="Helical" evidence="8">
    <location>
        <begin position="334"/>
        <end position="359"/>
    </location>
</feature>
<dbReference type="OrthoDB" id="3936150at2759"/>
<keyword evidence="4 8" id="KW-0812">Transmembrane</keyword>
<feature type="domain" description="Major facilitator superfamily (MFS) profile" evidence="9">
    <location>
        <begin position="71"/>
        <end position="520"/>
    </location>
</feature>
<feature type="region of interest" description="Disordered" evidence="7">
    <location>
        <begin position="1"/>
        <end position="32"/>
    </location>
</feature>
<gene>
    <name evidence="10" type="ORF">AB675_3064</name>
</gene>
<evidence type="ECO:0000256" key="1">
    <source>
        <dbReference type="ARBA" id="ARBA00004141"/>
    </source>
</evidence>
<dbReference type="InterPro" id="IPR036259">
    <property type="entry name" value="MFS_trans_sf"/>
</dbReference>
<comment type="caution">
    <text evidence="10">The sequence shown here is derived from an EMBL/GenBank/DDBJ whole genome shotgun (WGS) entry which is preliminary data.</text>
</comment>
<dbReference type="VEuPathDB" id="FungiDB:AB675_3064"/>
<protein>
    <submittedName>
        <fullName evidence="10">Putative MFS-type transporter</fullName>
    </submittedName>
</protein>
<dbReference type="Pfam" id="PF07690">
    <property type="entry name" value="MFS_1"/>
    <property type="match status" value="1"/>
</dbReference>
<accession>A0A0N0NKH4</accession>
<dbReference type="SUPFAM" id="SSF103473">
    <property type="entry name" value="MFS general substrate transporter"/>
    <property type="match status" value="1"/>
</dbReference>
<evidence type="ECO:0000256" key="6">
    <source>
        <dbReference type="ARBA" id="ARBA00023136"/>
    </source>
</evidence>
<feature type="compositionally biased region" description="Polar residues" evidence="7">
    <location>
        <begin position="1"/>
        <end position="10"/>
    </location>
</feature>
<feature type="transmembrane region" description="Helical" evidence="8">
    <location>
        <begin position="74"/>
        <end position="94"/>
    </location>
</feature>
<feature type="transmembrane region" description="Helical" evidence="8">
    <location>
        <begin position="409"/>
        <end position="428"/>
    </location>
</feature>
<reference evidence="10 11" key="1">
    <citation type="submission" date="2015-06" db="EMBL/GenBank/DDBJ databases">
        <title>Draft genome of the ant-associated black yeast Phialophora attae CBS 131958.</title>
        <authorList>
            <person name="Moreno L.F."/>
            <person name="Stielow B.J."/>
            <person name="de Hoog S."/>
            <person name="Vicente V.A."/>
            <person name="Weiss V.A."/>
            <person name="de Vries M."/>
            <person name="Cruz L.M."/>
            <person name="Souza E.M."/>
        </authorList>
    </citation>
    <scope>NUCLEOTIDE SEQUENCE [LARGE SCALE GENOMIC DNA]</scope>
    <source>
        <strain evidence="10 11">CBS 131958</strain>
    </source>
</reference>
<evidence type="ECO:0000256" key="8">
    <source>
        <dbReference type="SAM" id="Phobius"/>
    </source>
</evidence>
<evidence type="ECO:0000256" key="2">
    <source>
        <dbReference type="ARBA" id="ARBA00008335"/>
    </source>
</evidence>
<keyword evidence="11" id="KW-1185">Reference proteome</keyword>
<evidence type="ECO:0000256" key="7">
    <source>
        <dbReference type="SAM" id="MobiDB-lite"/>
    </source>
</evidence>
<feature type="transmembrane region" description="Helical" evidence="8">
    <location>
        <begin position="379"/>
        <end position="400"/>
    </location>
</feature>
<comment type="subcellular location">
    <subcellularLocation>
        <location evidence="1">Membrane</location>
        <topology evidence="1">Multi-pass membrane protein</topology>
    </subcellularLocation>
</comment>
<dbReference type="GO" id="GO:0016020">
    <property type="term" value="C:membrane"/>
    <property type="evidence" value="ECO:0007669"/>
    <property type="project" value="UniProtKB-SubCell"/>
</dbReference>
<dbReference type="PROSITE" id="PS50850">
    <property type="entry name" value="MFS"/>
    <property type="match status" value="1"/>
</dbReference>
<evidence type="ECO:0000313" key="10">
    <source>
        <dbReference type="EMBL" id="KPI37849.1"/>
    </source>
</evidence>
<feature type="transmembrane region" description="Helical" evidence="8">
    <location>
        <begin position="195"/>
        <end position="218"/>
    </location>
</feature>
<dbReference type="RefSeq" id="XP_017997812.1">
    <property type="nucleotide sequence ID" value="XM_018143086.1"/>
</dbReference>
<keyword evidence="5 8" id="KW-1133">Transmembrane helix</keyword>
<proteinExistence type="inferred from homology"/>
<evidence type="ECO:0000313" key="11">
    <source>
        <dbReference type="Proteomes" id="UP000038010"/>
    </source>
</evidence>
<dbReference type="Gene3D" id="1.20.1250.20">
    <property type="entry name" value="MFS general substrate transporter like domains"/>
    <property type="match status" value="1"/>
</dbReference>
<organism evidence="10 11">
    <name type="scientific">Cyphellophora attinorum</name>
    <dbReference type="NCBI Taxonomy" id="1664694"/>
    <lineage>
        <taxon>Eukaryota</taxon>
        <taxon>Fungi</taxon>
        <taxon>Dikarya</taxon>
        <taxon>Ascomycota</taxon>
        <taxon>Pezizomycotina</taxon>
        <taxon>Eurotiomycetes</taxon>
        <taxon>Chaetothyriomycetidae</taxon>
        <taxon>Chaetothyriales</taxon>
        <taxon>Cyphellophoraceae</taxon>
        <taxon>Cyphellophora</taxon>
    </lineage>
</organism>
<feature type="transmembrane region" description="Helical" evidence="8">
    <location>
        <begin position="241"/>
        <end position="260"/>
    </location>
</feature>
<keyword evidence="3" id="KW-0813">Transport</keyword>
<dbReference type="FunFam" id="1.20.1250.20:FF:000171">
    <property type="entry name" value="MFS general substrate transporter"/>
    <property type="match status" value="1"/>
</dbReference>
<dbReference type="Proteomes" id="UP000038010">
    <property type="component" value="Unassembled WGS sequence"/>
</dbReference>
<evidence type="ECO:0000256" key="3">
    <source>
        <dbReference type="ARBA" id="ARBA00022448"/>
    </source>
</evidence>
<evidence type="ECO:0000256" key="4">
    <source>
        <dbReference type="ARBA" id="ARBA00022692"/>
    </source>
</evidence>
<dbReference type="InterPro" id="IPR020846">
    <property type="entry name" value="MFS_dom"/>
</dbReference>
<sequence>MEKTTGNNTGVKDGLAGDREQYATTPKNGVGTEVEVGSTQDQMYAMVDPILDAKMQLVNNTLDEIGWTNMHLKLFFLNGFGYAADSLILALQAVTAGQAALEFQPSFAYGLNVAVYTGMLTGVLFWGMGADIIGRRFAFNCSLLSSSIFAIVAGAAPSWVSLATFVALAAFGAGGNLVLDTAIFLEYLPSSKQWLLTLMATWWGLAYVIVATFCWPIYSSSSLTCSEAATCTKANNMGWRYVWYGNGALVFLCSILRLTVIRLHETPKYLLVKGDDAKVVKGLQDIARKYNRPCSLTLESLESLGAISSTYGQSRYSFGELAAHVRGLFMTRKLAISTGLLWLSWTLIGLAYPLFYVFLPDYLASRGASTGQSGAYYTWRNYMLSSVTGIFGPIVAGYMCNLKVLGRKYTMVIGALITMAFFFAYTAVRTPEQNVAFSCIIAFTLNIYYGTLYAYTPEVLPSAHRATGNGIAVACNRVMGLISSFVAAYGNTASSVPIFVCAALYIAMAIAAVLFPYEPYGRRAM</sequence>
<dbReference type="EMBL" id="LFJN01000021">
    <property type="protein sequence ID" value="KPI37849.1"/>
    <property type="molecule type" value="Genomic_DNA"/>
</dbReference>
<dbReference type="InterPro" id="IPR011701">
    <property type="entry name" value="MFS"/>
</dbReference>
<dbReference type="GeneID" id="28734966"/>
<name>A0A0N0NKH4_9EURO</name>
<feature type="transmembrane region" description="Helical" evidence="8">
    <location>
        <begin position="496"/>
        <end position="517"/>
    </location>
</feature>
<keyword evidence="6 8" id="KW-0472">Membrane</keyword>